<dbReference type="AlphaFoldDB" id="A0A7Y2EAK0"/>
<proteinExistence type="inferred from homology"/>
<comment type="caution">
    <text evidence="4">The sequence shown here is derived from an EMBL/GenBank/DDBJ whole genome shotgun (WGS) entry which is preliminary data.</text>
</comment>
<dbReference type="Proteomes" id="UP000547674">
    <property type="component" value="Unassembled WGS sequence"/>
</dbReference>
<dbReference type="Gene3D" id="2.60.40.790">
    <property type="match status" value="1"/>
</dbReference>
<feature type="domain" description="SHSP" evidence="3">
    <location>
        <begin position="1"/>
        <end position="109"/>
    </location>
</feature>
<evidence type="ECO:0000259" key="3">
    <source>
        <dbReference type="PROSITE" id="PS01031"/>
    </source>
</evidence>
<dbReference type="EMBL" id="JABDJR010000488">
    <property type="protein sequence ID" value="NNF07497.1"/>
    <property type="molecule type" value="Genomic_DNA"/>
</dbReference>
<evidence type="ECO:0000256" key="2">
    <source>
        <dbReference type="RuleBase" id="RU003616"/>
    </source>
</evidence>
<comment type="similarity">
    <text evidence="1 2">Belongs to the small heat shock protein (HSP20) family.</text>
</comment>
<dbReference type="SUPFAM" id="SSF49764">
    <property type="entry name" value="HSP20-like chaperones"/>
    <property type="match status" value="1"/>
</dbReference>
<dbReference type="CDD" id="cd06464">
    <property type="entry name" value="ACD_sHsps-like"/>
    <property type="match status" value="1"/>
</dbReference>
<evidence type="ECO:0000313" key="5">
    <source>
        <dbReference type="Proteomes" id="UP000547674"/>
    </source>
</evidence>
<dbReference type="InterPro" id="IPR008978">
    <property type="entry name" value="HSP20-like_chaperone"/>
</dbReference>
<accession>A0A7Y2EAK0</accession>
<name>A0A7Y2EAK0_UNCEI</name>
<dbReference type="PROSITE" id="PS01031">
    <property type="entry name" value="SHSP"/>
    <property type="match status" value="1"/>
</dbReference>
<organism evidence="4 5">
    <name type="scientific">Eiseniibacteriota bacterium</name>
    <dbReference type="NCBI Taxonomy" id="2212470"/>
    <lineage>
        <taxon>Bacteria</taxon>
        <taxon>Candidatus Eiseniibacteriota</taxon>
    </lineage>
</organism>
<sequence length="113" mass="12613">VWYPATDVYQTEDGFVVRMELSGVRRDDLQIVMQGNLLEVRGLRRSGLPPGRKRFHNLEIAMGPFLRQLKVPTEFAQGEAKASYNDGILEIKLGGKMKRKGGVVRIELVGGGE</sequence>
<reference evidence="4 5" key="1">
    <citation type="submission" date="2020-03" db="EMBL/GenBank/DDBJ databases">
        <title>Metabolic flexibility allows generalist bacteria to become dominant in a frequently disturbed ecosystem.</title>
        <authorList>
            <person name="Chen Y.-J."/>
            <person name="Leung P.M."/>
            <person name="Bay S.K."/>
            <person name="Hugenholtz P."/>
            <person name="Kessler A.J."/>
            <person name="Shelley G."/>
            <person name="Waite D.W."/>
            <person name="Cook P.L."/>
            <person name="Greening C."/>
        </authorList>
    </citation>
    <scope>NUCLEOTIDE SEQUENCE [LARGE SCALE GENOMIC DNA]</scope>
    <source>
        <strain evidence="4">SS_bin_28</strain>
    </source>
</reference>
<gene>
    <name evidence="4" type="ORF">HKN21_12115</name>
</gene>
<evidence type="ECO:0000256" key="1">
    <source>
        <dbReference type="PROSITE-ProRule" id="PRU00285"/>
    </source>
</evidence>
<dbReference type="Pfam" id="PF00011">
    <property type="entry name" value="HSP20"/>
    <property type="match status" value="1"/>
</dbReference>
<feature type="non-terminal residue" evidence="4">
    <location>
        <position position="1"/>
    </location>
</feature>
<protein>
    <submittedName>
        <fullName evidence="4">Hsp20/alpha crystallin family protein</fullName>
    </submittedName>
</protein>
<dbReference type="InterPro" id="IPR002068">
    <property type="entry name" value="A-crystallin/Hsp20_dom"/>
</dbReference>
<evidence type="ECO:0000313" key="4">
    <source>
        <dbReference type="EMBL" id="NNF07497.1"/>
    </source>
</evidence>